<evidence type="ECO:0000313" key="3">
    <source>
        <dbReference type="EMBL" id="QJH99802.1"/>
    </source>
</evidence>
<sequence>MTELNVNEMKVSKLVEMLFEIYRAIFGQEIATEEDALFAKILIEFNKRALEAALELGLREKTVPMLVISLWQSILLSEDGAFKLRIETAGGEPEIENNLRGLIGHIQEAINKWGEETFGGVMTINDKDINPEGISWVVSKKDKDESN</sequence>
<dbReference type="EMBL" id="MT142978">
    <property type="protein sequence ID" value="QJA91313.1"/>
    <property type="molecule type" value="Genomic_DNA"/>
</dbReference>
<protein>
    <submittedName>
        <fullName evidence="2">Uncharacterized protein</fullName>
    </submittedName>
</protein>
<dbReference type="AlphaFoldDB" id="A0A6M3L9Y9"/>
<name>A0A6M3L9Y9_9ZZZZ</name>
<dbReference type="EMBL" id="MT144809">
    <property type="protein sequence ID" value="QJH99802.1"/>
    <property type="molecule type" value="Genomic_DNA"/>
</dbReference>
<dbReference type="EMBL" id="MT142470">
    <property type="protein sequence ID" value="QJA81816.1"/>
    <property type="molecule type" value="Genomic_DNA"/>
</dbReference>
<accession>A0A6M3L9Y9</accession>
<evidence type="ECO:0000313" key="1">
    <source>
        <dbReference type="EMBL" id="QJA81816.1"/>
    </source>
</evidence>
<evidence type="ECO:0000313" key="2">
    <source>
        <dbReference type="EMBL" id="QJA91313.1"/>
    </source>
</evidence>
<reference evidence="2" key="1">
    <citation type="submission" date="2020-03" db="EMBL/GenBank/DDBJ databases">
        <title>The deep terrestrial virosphere.</title>
        <authorList>
            <person name="Holmfeldt K."/>
            <person name="Nilsson E."/>
            <person name="Simone D."/>
            <person name="Lopez-Fernandez M."/>
            <person name="Wu X."/>
            <person name="de Brujin I."/>
            <person name="Lundin D."/>
            <person name="Andersson A."/>
            <person name="Bertilsson S."/>
            <person name="Dopson M."/>
        </authorList>
    </citation>
    <scope>NUCLEOTIDE SEQUENCE</scope>
    <source>
        <strain evidence="1">MM415A00492</strain>
        <strain evidence="2">MM415B03406</strain>
        <strain evidence="3">TM448B01688</strain>
    </source>
</reference>
<organism evidence="2">
    <name type="scientific">viral metagenome</name>
    <dbReference type="NCBI Taxonomy" id="1070528"/>
    <lineage>
        <taxon>unclassified sequences</taxon>
        <taxon>metagenomes</taxon>
        <taxon>organismal metagenomes</taxon>
    </lineage>
</organism>
<gene>
    <name evidence="1" type="ORF">MM415A00492_0026</name>
    <name evidence="2" type="ORF">MM415B03406_0008</name>
    <name evidence="3" type="ORF">TM448B01688_0008</name>
</gene>
<proteinExistence type="predicted"/>